<proteinExistence type="predicted"/>
<feature type="transmembrane region" description="Helical" evidence="1">
    <location>
        <begin position="12"/>
        <end position="37"/>
    </location>
</feature>
<sequence>MVKKRVHKTATAFIVGGIFILLGSTFLIFGAIAWGLVDVSRLGFTTFYQNDENTPKLVKVLGVSSTIIGTILLILGLSLCTLTPFLLHRVGKRLKSISHFAVGLQAMSRMDNKKTFSIDIKLGPDQPYPTSSECSRNQSTIASGNRVNIMVFDG</sequence>
<keyword evidence="3" id="KW-1185">Reference proteome</keyword>
<dbReference type="EMBL" id="LUCH01002990">
    <property type="protein sequence ID" value="KAF5400691.1"/>
    <property type="molecule type" value="Genomic_DNA"/>
</dbReference>
<evidence type="ECO:0000313" key="3">
    <source>
        <dbReference type="Proteomes" id="UP000748531"/>
    </source>
</evidence>
<accession>A0A8J4SXC8</accession>
<keyword evidence="1" id="KW-0472">Membrane</keyword>
<gene>
    <name evidence="2" type="ORF">PHET_05852</name>
</gene>
<reference evidence="2" key="1">
    <citation type="submission" date="2019-05" db="EMBL/GenBank/DDBJ databases">
        <title>Annotation for the trematode Paragonimus heterotremus.</title>
        <authorList>
            <person name="Choi Y.-J."/>
        </authorList>
    </citation>
    <scope>NUCLEOTIDE SEQUENCE</scope>
    <source>
        <strain evidence="2">LC</strain>
    </source>
</reference>
<comment type="caution">
    <text evidence="2">The sequence shown here is derived from an EMBL/GenBank/DDBJ whole genome shotgun (WGS) entry which is preliminary data.</text>
</comment>
<keyword evidence="1" id="KW-0812">Transmembrane</keyword>
<dbReference type="AlphaFoldDB" id="A0A8J4SXC8"/>
<evidence type="ECO:0000313" key="2">
    <source>
        <dbReference type="EMBL" id="KAF5400691.1"/>
    </source>
</evidence>
<organism evidence="2 3">
    <name type="scientific">Paragonimus heterotremus</name>
    <dbReference type="NCBI Taxonomy" id="100268"/>
    <lineage>
        <taxon>Eukaryota</taxon>
        <taxon>Metazoa</taxon>
        <taxon>Spiralia</taxon>
        <taxon>Lophotrochozoa</taxon>
        <taxon>Platyhelminthes</taxon>
        <taxon>Trematoda</taxon>
        <taxon>Digenea</taxon>
        <taxon>Plagiorchiida</taxon>
        <taxon>Troglotremata</taxon>
        <taxon>Troglotrematidae</taxon>
        <taxon>Paragonimus</taxon>
    </lineage>
</organism>
<evidence type="ECO:0000256" key="1">
    <source>
        <dbReference type="SAM" id="Phobius"/>
    </source>
</evidence>
<feature type="transmembrane region" description="Helical" evidence="1">
    <location>
        <begin position="57"/>
        <end position="87"/>
    </location>
</feature>
<name>A0A8J4SXC8_9TREM</name>
<keyword evidence="1" id="KW-1133">Transmembrane helix</keyword>
<dbReference type="Proteomes" id="UP000748531">
    <property type="component" value="Unassembled WGS sequence"/>
</dbReference>
<protein>
    <submittedName>
        <fullName evidence="2">Uncharacterized protein</fullName>
    </submittedName>
</protein>